<protein>
    <submittedName>
        <fullName evidence="2">Secreted protein</fullName>
    </submittedName>
</protein>
<name>A0A0M3I7R3_ASCLU</name>
<keyword evidence="1" id="KW-1185">Reference proteome</keyword>
<accession>A0A0M3I7R3</accession>
<dbReference type="Proteomes" id="UP000036681">
    <property type="component" value="Unplaced"/>
</dbReference>
<evidence type="ECO:0000313" key="1">
    <source>
        <dbReference type="Proteomes" id="UP000036681"/>
    </source>
</evidence>
<organism evidence="1 2">
    <name type="scientific">Ascaris lumbricoides</name>
    <name type="common">Giant roundworm</name>
    <dbReference type="NCBI Taxonomy" id="6252"/>
    <lineage>
        <taxon>Eukaryota</taxon>
        <taxon>Metazoa</taxon>
        <taxon>Ecdysozoa</taxon>
        <taxon>Nematoda</taxon>
        <taxon>Chromadorea</taxon>
        <taxon>Rhabditida</taxon>
        <taxon>Spirurina</taxon>
        <taxon>Ascaridomorpha</taxon>
        <taxon>Ascaridoidea</taxon>
        <taxon>Ascarididae</taxon>
        <taxon>Ascaris</taxon>
    </lineage>
</organism>
<dbReference type="WBParaSite" id="ALUE_0001326801-mRNA-1">
    <property type="protein sequence ID" value="ALUE_0001326801-mRNA-1"/>
    <property type="gene ID" value="ALUE_0001326801"/>
</dbReference>
<proteinExistence type="predicted"/>
<evidence type="ECO:0000313" key="2">
    <source>
        <dbReference type="WBParaSite" id="ALUE_0001326801-mRNA-1"/>
    </source>
</evidence>
<dbReference type="AlphaFoldDB" id="A0A0M3I7R3"/>
<reference evidence="2" key="1">
    <citation type="submission" date="2017-02" db="UniProtKB">
        <authorList>
            <consortium name="WormBaseParasite"/>
        </authorList>
    </citation>
    <scope>IDENTIFICATION</scope>
</reference>
<sequence>MYVLGIWWACDVTYSERSADEDGGLRRKNASPKGLFYVANTHCNLFAAEWISKVGMYTVMWIDNNQHQYHCTKQQPHSTYLEYYISQELLSSSSQAPNRLKTREAAIQPTAWCS</sequence>